<dbReference type="RefSeq" id="WP_049163344.1">
    <property type="nucleotide sequence ID" value="NZ_CP010586.1"/>
</dbReference>
<reference evidence="1 2" key="1">
    <citation type="submission" date="2015-01" db="EMBL/GenBank/DDBJ databases">
        <title>Genome sequence of bacillus megaterium Q3.</title>
        <authorList>
            <person name="Wang Y."/>
            <person name="Luo K."/>
            <person name="Bai L."/>
            <person name="Luo F."/>
        </authorList>
    </citation>
    <scope>NUCLEOTIDE SEQUENCE [LARGE SCALE GENOMIC DNA]</scope>
    <source>
        <strain evidence="1 2">Q3</strain>
    </source>
</reference>
<sequence>MRIKKHILKFINLMKEYNIFIAVKLMVLKTLKLNHQYDKVIKNILIKENSNLIKQYASSKNKQCTSDELLPIWVCWWQGYTDMPEIVLNCYKSIVQNSNNHPVYLITKENYDQYVNIPDHILEKLKKGTMTITHFSDFLRVALLRKYGGCWIDSTIYVSTPIPEDVFTQEFYSRRIPNNVIYTGKNVSNGKWSSYLLAGHKDGLLFEWLEKFLYDYWKRHDSVIDYFLTDYAIAVAVEKLPEINELVSKVPPNNPKIHELQKKLNEKFVKKEFVSLCNDTVFHKLNWRISYVSQVNHNKTYYGVITKKILK</sequence>
<organism evidence="1 2">
    <name type="scientific">Priestia megaterium Q3</name>
    <dbReference type="NCBI Taxonomy" id="1452722"/>
    <lineage>
        <taxon>Bacteria</taxon>
        <taxon>Bacillati</taxon>
        <taxon>Bacillota</taxon>
        <taxon>Bacilli</taxon>
        <taxon>Bacillales</taxon>
        <taxon>Bacillaceae</taxon>
        <taxon>Priestia</taxon>
    </lineage>
</organism>
<dbReference type="EMBL" id="CP010586">
    <property type="protein sequence ID" value="AKP76105.1"/>
    <property type="molecule type" value="Genomic_DNA"/>
</dbReference>
<evidence type="ECO:0000313" key="2">
    <source>
        <dbReference type="Proteomes" id="UP000036410"/>
    </source>
</evidence>
<dbReference type="SUPFAM" id="SSF53448">
    <property type="entry name" value="Nucleotide-diphospho-sugar transferases"/>
    <property type="match status" value="1"/>
</dbReference>
<accession>A0A806U6U0</accession>
<dbReference type="InterPro" id="IPR008441">
    <property type="entry name" value="AfumC-like_glycosyl_Trfase"/>
</dbReference>
<gene>
    <name evidence="1" type="ORF">AS52_01140</name>
</gene>
<keyword evidence="1" id="KW-0808">Transferase</keyword>
<dbReference type="AlphaFoldDB" id="A0A806U6U0"/>
<proteinExistence type="predicted"/>
<evidence type="ECO:0000313" key="1">
    <source>
        <dbReference type="EMBL" id="AKP76105.1"/>
    </source>
</evidence>
<keyword evidence="1" id="KW-0328">Glycosyltransferase</keyword>
<protein>
    <submittedName>
        <fullName evidence="1">Mannosyltransferase OCH1</fullName>
    </submittedName>
</protein>
<dbReference type="InterPro" id="IPR029044">
    <property type="entry name" value="Nucleotide-diphossugar_trans"/>
</dbReference>
<name>A0A806U6U0_PRIMG</name>
<dbReference type="Proteomes" id="UP000036410">
    <property type="component" value="Chromosome"/>
</dbReference>
<dbReference type="Pfam" id="PF05704">
    <property type="entry name" value="Caps_synth"/>
    <property type="match status" value="1"/>
</dbReference>
<dbReference type="GO" id="GO:0016757">
    <property type="term" value="F:glycosyltransferase activity"/>
    <property type="evidence" value="ECO:0007669"/>
    <property type="project" value="UniProtKB-KW"/>
</dbReference>
<dbReference type="Gene3D" id="3.90.550.20">
    <property type="match status" value="1"/>
</dbReference>